<evidence type="ECO:0000256" key="1">
    <source>
        <dbReference type="SAM" id="MobiDB-lite"/>
    </source>
</evidence>
<organism evidence="2">
    <name type="scientific">Caulobacter sp. 73W</name>
    <dbReference type="NCBI Taxonomy" id="3161137"/>
    <lineage>
        <taxon>Bacteria</taxon>
        <taxon>Pseudomonadati</taxon>
        <taxon>Pseudomonadota</taxon>
        <taxon>Alphaproteobacteria</taxon>
        <taxon>Caulobacterales</taxon>
        <taxon>Caulobacteraceae</taxon>
        <taxon>Caulobacter</taxon>
    </lineage>
</organism>
<dbReference type="AlphaFoldDB" id="A0AB39KQ27"/>
<dbReference type="RefSeq" id="WP_369058297.1">
    <property type="nucleotide sequence ID" value="NZ_CP158375.1"/>
</dbReference>
<feature type="region of interest" description="Disordered" evidence="1">
    <location>
        <begin position="74"/>
        <end position="98"/>
    </location>
</feature>
<proteinExistence type="predicted"/>
<gene>
    <name evidence="2" type="ORF">ABOZ73_11545</name>
</gene>
<feature type="region of interest" description="Disordered" evidence="1">
    <location>
        <begin position="43"/>
        <end position="62"/>
    </location>
</feature>
<reference evidence="2" key="1">
    <citation type="submission" date="2024-06" db="EMBL/GenBank/DDBJ databases">
        <title>Caulobacter inopinatus, sp. nov.</title>
        <authorList>
            <person name="Donachie S.P."/>
        </authorList>
    </citation>
    <scope>NUCLEOTIDE SEQUENCE</scope>
    <source>
        <strain evidence="2">73W</strain>
    </source>
</reference>
<accession>A0AB39KQ27</accession>
<protein>
    <submittedName>
        <fullName evidence="2">Uncharacterized protein</fullName>
    </submittedName>
</protein>
<name>A0AB39KQ27_9CAUL</name>
<sequence length="98" mass="10644">MTNAVDDETALEEVLAWMERPPQPGTPEDARFGALLRQVLAASLPQDDEDAETSDALPLDDDLRQRLEALAKRRDAANPFGENPNGLGPTLGMDVSRS</sequence>
<evidence type="ECO:0000313" key="2">
    <source>
        <dbReference type="EMBL" id="XDO95448.1"/>
    </source>
</evidence>
<dbReference type="EMBL" id="CP158375">
    <property type="protein sequence ID" value="XDO95448.1"/>
    <property type="molecule type" value="Genomic_DNA"/>
</dbReference>